<organism evidence="2 3">
    <name type="scientific">Thelephora terrestris</name>
    <dbReference type="NCBI Taxonomy" id="56493"/>
    <lineage>
        <taxon>Eukaryota</taxon>
        <taxon>Fungi</taxon>
        <taxon>Dikarya</taxon>
        <taxon>Basidiomycota</taxon>
        <taxon>Agaricomycotina</taxon>
        <taxon>Agaricomycetes</taxon>
        <taxon>Thelephorales</taxon>
        <taxon>Thelephoraceae</taxon>
        <taxon>Thelephora</taxon>
    </lineage>
</organism>
<evidence type="ECO:0000313" key="3">
    <source>
        <dbReference type="Proteomes" id="UP000736335"/>
    </source>
</evidence>
<keyword evidence="3" id="KW-1185">Reference proteome</keyword>
<sequence>MNLNSPNASFSIFKDGRLKPGIYRIQNIRSDTYLDIHQHSNEVCCRPKREIEEGRGLWEIMDLGVGYAVKMVEPGKPERFCNPTNGISDGTSLFVSVYPAAWRVEIAGDDIYRGFEYVRFFWGTSKKIWDLPKASSSNPNGLGLTSKVIFWDVGGRYWQTWKLIPVKVEGVVSSPQLLSEILGSGSLPPYVENVPEQSSNRAQPQVECQPQ</sequence>
<proteinExistence type="predicted"/>
<gene>
    <name evidence="1" type="ORF">BJ322DRAFT_1071513</name>
    <name evidence="2" type="ORF">BJ322DRAFT_1071542</name>
</gene>
<name>A0A9P6L5K7_9AGAM</name>
<dbReference type="EMBL" id="WIUZ02000010">
    <property type="protein sequence ID" value="KAF9783525.1"/>
    <property type="molecule type" value="Genomic_DNA"/>
</dbReference>
<protein>
    <submittedName>
        <fullName evidence="2">Uncharacterized protein</fullName>
    </submittedName>
</protein>
<reference evidence="2" key="2">
    <citation type="submission" date="2020-11" db="EMBL/GenBank/DDBJ databases">
        <authorList>
            <consortium name="DOE Joint Genome Institute"/>
            <person name="Kuo A."/>
            <person name="Miyauchi S."/>
            <person name="Kiss E."/>
            <person name="Drula E."/>
            <person name="Kohler A."/>
            <person name="Sanchez-Garcia M."/>
            <person name="Andreopoulos B."/>
            <person name="Barry K.W."/>
            <person name="Bonito G."/>
            <person name="Buee M."/>
            <person name="Carver A."/>
            <person name="Chen C."/>
            <person name="Cichocki N."/>
            <person name="Clum A."/>
            <person name="Culley D."/>
            <person name="Crous P.W."/>
            <person name="Fauchery L."/>
            <person name="Girlanda M."/>
            <person name="Hayes R."/>
            <person name="Keri Z."/>
            <person name="Labutti K."/>
            <person name="Lipzen A."/>
            <person name="Lombard V."/>
            <person name="Magnuson J."/>
            <person name="Maillard F."/>
            <person name="Morin E."/>
            <person name="Murat C."/>
            <person name="Nolan M."/>
            <person name="Ohm R."/>
            <person name="Pangilinan J."/>
            <person name="Pereira M."/>
            <person name="Perotto S."/>
            <person name="Peter M."/>
            <person name="Riley R."/>
            <person name="Sitrit Y."/>
            <person name="Stielow B."/>
            <person name="Szollosi G."/>
            <person name="Zifcakova L."/>
            <person name="Stursova M."/>
            <person name="Spatafora J.W."/>
            <person name="Tedersoo L."/>
            <person name="Vaario L.-M."/>
            <person name="Yamada A."/>
            <person name="Yan M."/>
            <person name="Wang P."/>
            <person name="Xu J."/>
            <person name="Bruns T."/>
            <person name="Baldrian P."/>
            <person name="Vilgalys R."/>
            <person name="Henrissat B."/>
            <person name="Grigoriev I.V."/>
            <person name="Hibbett D."/>
            <person name="Nagy L.G."/>
            <person name="Martin F.M."/>
        </authorList>
    </citation>
    <scope>NUCLEOTIDE SEQUENCE</scope>
    <source>
        <strain evidence="2">UH-Tt-Lm1</strain>
    </source>
</reference>
<dbReference type="EMBL" id="WIUZ02000010">
    <property type="protein sequence ID" value="KAF9783529.1"/>
    <property type="molecule type" value="Genomic_DNA"/>
</dbReference>
<accession>A0A9P6L5K7</accession>
<dbReference type="AlphaFoldDB" id="A0A9P6L5K7"/>
<evidence type="ECO:0000313" key="2">
    <source>
        <dbReference type="EMBL" id="KAF9783529.1"/>
    </source>
</evidence>
<evidence type="ECO:0000313" key="1">
    <source>
        <dbReference type="EMBL" id="KAF9783525.1"/>
    </source>
</evidence>
<dbReference type="Gene3D" id="2.80.10.50">
    <property type="match status" value="1"/>
</dbReference>
<comment type="caution">
    <text evidence="2">The sequence shown here is derived from an EMBL/GenBank/DDBJ whole genome shotgun (WGS) entry which is preliminary data.</text>
</comment>
<reference evidence="2" key="1">
    <citation type="journal article" date="2020" name="Nat. Commun.">
        <title>Large-scale genome sequencing of mycorrhizal fungi provides insights into the early evolution of symbiotic traits.</title>
        <authorList>
            <person name="Miyauchi S."/>
            <person name="Kiss E."/>
            <person name="Kuo A."/>
            <person name="Drula E."/>
            <person name="Kohler A."/>
            <person name="Sanchez-Garcia M."/>
            <person name="Morin E."/>
            <person name="Andreopoulos B."/>
            <person name="Barry K.W."/>
            <person name="Bonito G."/>
            <person name="Buee M."/>
            <person name="Carver A."/>
            <person name="Chen C."/>
            <person name="Cichocki N."/>
            <person name="Clum A."/>
            <person name="Culley D."/>
            <person name="Crous P.W."/>
            <person name="Fauchery L."/>
            <person name="Girlanda M."/>
            <person name="Hayes R.D."/>
            <person name="Keri Z."/>
            <person name="LaButti K."/>
            <person name="Lipzen A."/>
            <person name="Lombard V."/>
            <person name="Magnuson J."/>
            <person name="Maillard F."/>
            <person name="Murat C."/>
            <person name="Nolan M."/>
            <person name="Ohm R.A."/>
            <person name="Pangilinan J."/>
            <person name="Pereira M.F."/>
            <person name="Perotto S."/>
            <person name="Peter M."/>
            <person name="Pfister S."/>
            <person name="Riley R."/>
            <person name="Sitrit Y."/>
            <person name="Stielow J.B."/>
            <person name="Szollosi G."/>
            <person name="Zifcakova L."/>
            <person name="Stursova M."/>
            <person name="Spatafora J.W."/>
            <person name="Tedersoo L."/>
            <person name="Vaario L.M."/>
            <person name="Yamada A."/>
            <person name="Yan M."/>
            <person name="Wang P."/>
            <person name="Xu J."/>
            <person name="Bruns T."/>
            <person name="Baldrian P."/>
            <person name="Vilgalys R."/>
            <person name="Dunand C."/>
            <person name="Henrissat B."/>
            <person name="Grigoriev I.V."/>
            <person name="Hibbett D."/>
            <person name="Nagy L.G."/>
            <person name="Martin F.M."/>
        </authorList>
    </citation>
    <scope>NUCLEOTIDE SEQUENCE</scope>
    <source>
        <strain evidence="2">UH-Tt-Lm1</strain>
    </source>
</reference>
<dbReference type="Proteomes" id="UP000736335">
    <property type="component" value="Unassembled WGS sequence"/>
</dbReference>